<dbReference type="Proteomes" id="UP000494106">
    <property type="component" value="Unassembled WGS sequence"/>
</dbReference>
<dbReference type="PANTHER" id="PTHR13430">
    <property type="match status" value="1"/>
</dbReference>
<keyword evidence="3 4" id="KW-0072">Autophagy</keyword>
<dbReference type="InterPro" id="IPR018731">
    <property type="entry name" value="Atg13_N"/>
</dbReference>
<evidence type="ECO:0000256" key="2">
    <source>
        <dbReference type="ARBA" id="ARBA00007341"/>
    </source>
</evidence>
<dbReference type="GO" id="GO:0005829">
    <property type="term" value="C:cytosol"/>
    <property type="evidence" value="ECO:0007669"/>
    <property type="project" value="TreeGrafter"/>
</dbReference>
<gene>
    <name evidence="7" type="ORF">APLA_LOCUS16853</name>
</gene>
<dbReference type="OrthoDB" id="70161at2759"/>
<organism evidence="7 8">
    <name type="scientific">Arctia plantaginis</name>
    <name type="common">Wood tiger moth</name>
    <name type="synonym">Phalaena plantaginis</name>
    <dbReference type="NCBI Taxonomy" id="874455"/>
    <lineage>
        <taxon>Eukaryota</taxon>
        <taxon>Metazoa</taxon>
        <taxon>Ecdysozoa</taxon>
        <taxon>Arthropoda</taxon>
        <taxon>Hexapoda</taxon>
        <taxon>Insecta</taxon>
        <taxon>Pterygota</taxon>
        <taxon>Neoptera</taxon>
        <taxon>Endopterygota</taxon>
        <taxon>Lepidoptera</taxon>
        <taxon>Glossata</taxon>
        <taxon>Ditrysia</taxon>
        <taxon>Noctuoidea</taxon>
        <taxon>Erebidae</taxon>
        <taxon>Arctiinae</taxon>
        <taxon>Arctia</taxon>
    </lineage>
</organism>
<evidence type="ECO:0000256" key="3">
    <source>
        <dbReference type="ARBA" id="ARBA00023006"/>
    </source>
</evidence>
<dbReference type="Pfam" id="PF10033">
    <property type="entry name" value="ATG13"/>
    <property type="match status" value="1"/>
</dbReference>
<dbReference type="InterPro" id="IPR040182">
    <property type="entry name" value="ATG13"/>
</dbReference>
<dbReference type="InterPro" id="IPR036570">
    <property type="entry name" value="HORMA_dom_sf"/>
</dbReference>
<evidence type="ECO:0000313" key="8">
    <source>
        <dbReference type="Proteomes" id="UP000494106"/>
    </source>
</evidence>
<dbReference type="GO" id="GO:0034497">
    <property type="term" value="P:protein localization to phagophore assembly site"/>
    <property type="evidence" value="ECO:0007669"/>
    <property type="project" value="TreeGrafter"/>
</dbReference>
<evidence type="ECO:0000256" key="1">
    <source>
        <dbReference type="ARBA" id="ARBA00004329"/>
    </source>
</evidence>
<comment type="subcellular location">
    <subcellularLocation>
        <location evidence="1">Preautophagosomal structure</location>
    </subcellularLocation>
</comment>
<dbReference type="EMBL" id="CADEBC010000602">
    <property type="protein sequence ID" value="CAB3259077.1"/>
    <property type="molecule type" value="Genomic_DNA"/>
</dbReference>
<dbReference type="GO" id="GO:1990316">
    <property type="term" value="C:Atg1/ULK1 kinase complex"/>
    <property type="evidence" value="ECO:0007669"/>
    <property type="project" value="InterPro"/>
</dbReference>
<proteinExistence type="inferred from homology"/>
<protein>
    <recommendedName>
        <fullName evidence="4">Autophagy-related protein 13</fullName>
    </recommendedName>
</protein>
<name>A0A8S1BKD1_ARCPL</name>
<feature type="compositionally biased region" description="Low complexity" evidence="5">
    <location>
        <begin position="308"/>
        <end position="321"/>
    </location>
</feature>
<dbReference type="Gene3D" id="3.30.900.10">
    <property type="entry name" value="HORMA domain"/>
    <property type="match status" value="1"/>
</dbReference>
<sequence>MASPNADLQEKYKLYHKFTKVLTLKIAQIVVQSRQGKKITHECNSKLPEDGADSSPQWFNLSIPDEPAVTEDTKRVLNGEVVDALTKVLCIEISLHTVDGDDMVLEIWTVKLAPGSEVCSPSTVYYRMSVMLKSALTISRITPAYKLSRTQHNETYKISHKIYGGEPDYNILGEKRKIVKVSELHTPIGTLIIEVVYRTKMTIMPESRQKIEQPVTATNDIMVKSDHFITESPKKNRQEKRELDLSKPLTAGAFVDTAKIKELHDTLSQRLPPEPPMAWLLAEKEKIENKMKSLTTSDDENANRPGCSTATDTDTSSAHAVSTAIEVPKNKNSEKYSGLMEFPFADGSPIAELANFYQECLQARSISEEWTDIVIDSTSTDSESLSKQLKMFEDAVPEFDNMVASMFSNSEAGSDRS</sequence>
<feature type="region of interest" description="Disordered" evidence="5">
    <location>
        <begin position="294"/>
        <end position="321"/>
    </location>
</feature>
<dbReference type="GO" id="GO:0000423">
    <property type="term" value="P:mitophagy"/>
    <property type="evidence" value="ECO:0007669"/>
    <property type="project" value="TreeGrafter"/>
</dbReference>
<comment type="caution">
    <text evidence="7">The sequence shown here is derived from an EMBL/GenBank/DDBJ whole genome shotgun (WGS) entry which is preliminary data.</text>
</comment>
<feature type="domain" description="Autophagy-related protein 13 N-terminal" evidence="6">
    <location>
        <begin position="102"/>
        <end position="201"/>
    </location>
</feature>
<evidence type="ECO:0000256" key="5">
    <source>
        <dbReference type="SAM" id="MobiDB-lite"/>
    </source>
</evidence>
<evidence type="ECO:0000256" key="4">
    <source>
        <dbReference type="RuleBase" id="RU361214"/>
    </source>
</evidence>
<dbReference type="GO" id="GO:0034727">
    <property type="term" value="P:piecemeal microautophagy of the nucleus"/>
    <property type="evidence" value="ECO:0007669"/>
    <property type="project" value="TreeGrafter"/>
</dbReference>
<evidence type="ECO:0000259" key="6">
    <source>
        <dbReference type="Pfam" id="PF10033"/>
    </source>
</evidence>
<dbReference type="AlphaFoldDB" id="A0A8S1BKD1"/>
<keyword evidence="8" id="KW-1185">Reference proteome</keyword>
<reference evidence="7 8" key="1">
    <citation type="submission" date="2020-04" db="EMBL/GenBank/DDBJ databases">
        <authorList>
            <person name="Wallbank WR R."/>
            <person name="Pardo Diaz C."/>
            <person name="Kozak K."/>
            <person name="Martin S."/>
            <person name="Jiggins C."/>
            <person name="Moest M."/>
            <person name="Warren A I."/>
            <person name="Byers J.R.P. K."/>
            <person name="Montejo-Kovacevich G."/>
            <person name="Yen C E."/>
        </authorList>
    </citation>
    <scope>NUCLEOTIDE SEQUENCE [LARGE SCALE GENOMIC DNA]</scope>
</reference>
<evidence type="ECO:0000313" key="7">
    <source>
        <dbReference type="EMBL" id="CAB3259077.1"/>
    </source>
</evidence>
<dbReference type="PANTHER" id="PTHR13430:SF4">
    <property type="entry name" value="AUTOPHAGY-RELATED PROTEIN 13"/>
    <property type="match status" value="1"/>
</dbReference>
<accession>A0A8S1BKD1</accession>
<comment type="similarity">
    <text evidence="2 4">Belongs to the ATG13 family. Metazoan subfamily.</text>
</comment>
<dbReference type="GO" id="GO:0000407">
    <property type="term" value="C:phagophore assembly site"/>
    <property type="evidence" value="ECO:0007669"/>
    <property type="project" value="UniProtKB-SubCell"/>
</dbReference>